<evidence type="ECO:0000313" key="1">
    <source>
        <dbReference type="EMBL" id="KAH7152186.1"/>
    </source>
</evidence>
<evidence type="ECO:0000313" key="2">
    <source>
        <dbReference type="Proteomes" id="UP000717696"/>
    </source>
</evidence>
<reference evidence="1" key="1">
    <citation type="journal article" date="2021" name="Nat. Commun.">
        <title>Genetic determinants of endophytism in the Arabidopsis root mycobiome.</title>
        <authorList>
            <person name="Mesny F."/>
            <person name="Miyauchi S."/>
            <person name="Thiergart T."/>
            <person name="Pickel B."/>
            <person name="Atanasova L."/>
            <person name="Karlsson M."/>
            <person name="Huettel B."/>
            <person name="Barry K.W."/>
            <person name="Haridas S."/>
            <person name="Chen C."/>
            <person name="Bauer D."/>
            <person name="Andreopoulos W."/>
            <person name="Pangilinan J."/>
            <person name="LaButti K."/>
            <person name="Riley R."/>
            <person name="Lipzen A."/>
            <person name="Clum A."/>
            <person name="Drula E."/>
            <person name="Henrissat B."/>
            <person name="Kohler A."/>
            <person name="Grigoriev I.V."/>
            <person name="Martin F.M."/>
            <person name="Hacquard S."/>
        </authorList>
    </citation>
    <scope>NUCLEOTIDE SEQUENCE</scope>
    <source>
        <strain evidence="1">MPI-CAGE-AT-0021</strain>
    </source>
</reference>
<keyword evidence="2" id="KW-1185">Reference proteome</keyword>
<protein>
    <submittedName>
        <fullName evidence="1">Uncharacterized protein</fullName>
    </submittedName>
</protein>
<dbReference type="EMBL" id="JAGMUU010000005">
    <property type="protein sequence ID" value="KAH7152186.1"/>
    <property type="molecule type" value="Genomic_DNA"/>
</dbReference>
<name>A0A9P9J7E1_9HYPO</name>
<organism evidence="1 2">
    <name type="scientific">Dactylonectria estremocensis</name>
    <dbReference type="NCBI Taxonomy" id="1079267"/>
    <lineage>
        <taxon>Eukaryota</taxon>
        <taxon>Fungi</taxon>
        <taxon>Dikarya</taxon>
        <taxon>Ascomycota</taxon>
        <taxon>Pezizomycotina</taxon>
        <taxon>Sordariomycetes</taxon>
        <taxon>Hypocreomycetidae</taxon>
        <taxon>Hypocreales</taxon>
        <taxon>Nectriaceae</taxon>
        <taxon>Dactylonectria</taxon>
    </lineage>
</organism>
<proteinExistence type="predicted"/>
<gene>
    <name evidence="1" type="ORF">B0J13DRAFT_547807</name>
</gene>
<accession>A0A9P9J7E1</accession>
<dbReference type="AlphaFoldDB" id="A0A9P9J7E1"/>
<dbReference type="Proteomes" id="UP000717696">
    <property type="component" value="Unassembled WGS sequence"/>
</dbReference>
<sequence>MPEPLQAPLSSSLANVIPLLARFMLVSLNTVQSDLVGCDELEGCKDGVNAIRQPLETHRSAPVLTVESNLCMLCCNCQRQFLSSAVPS</sequence>
<comment type="caution">
    <text evidence="1">The sequence shown here is derived from an EMBL/GenBank/DDBJ whole genome shotgun (WGS) entry which is preliminary data.</text>
</comment>